<accession>A0AA37SS28</accession>
<sequence>MKNNIQKAIPFLFIFFSLSLIAQNDIDEPIRMQRKNVITAEAGFKSLSGVGINYTRQVNERLGVDVGAGFGTQILRWGVRGRYFLSKRNFSPFVGAGLVLVPLQVDGVNLYDEFETETVNINRTVNMQLVGGLEFMSKGGFTISANLGYQLPITKPYTTITDITDESKFALDLLYGKGLLIAGNIGYSF</sequence>
<gene>
    <name evidence="2" type="ORF">GCM10007940_33610</name>
</gene>
<evidence type="ECO:0008006" key="4">
    <source>
        <dbReference type="Google" id="ProtNLM"/>
    </source>
</evidence>
<reference evidence="2" key="2">
    <citation type="submission" date="2023-01" db="EMBL/GenBank/DDBJ databases">
        <title>Draft genome sequence of Portibacter lacus strain NBRC 108769.</title>
        <authorList>
            <person name="Sun Q."/>
            <person name="Mori K."/>
        </authorList>
    </citation>
    <scope>NUCLEOTIDE SEQUENCE</scope>
    <source>
        <strain evidence="2">NBRC 108769</strain>
    </source>
</reference>
<organism evidence="2 3">
    <name type="scientific">Portibacter lacus</name>
    <dbReference type="NCBI Taxonomy" id="1099794"/>
    <lineage>
        <taxon>Bacteria</taxon>
        <taxon>Pseudomonadati</taxon>
        <taxon>Bacteroidota</taxon>
        <taxon>Saprospiria</taxon>
        <taxon>Saprospirales</taxon>
        <taxon>Haliscomenobacteraceae</taxon>
        <taxon>Portibacter</taxon>
    </lineage>
</organism>
<comment type="caution">
    <text evidence="2">The sequence shown here is derived from an EMBL/GenBank/DDBJ whole genome shotgun (WGS) entry which is preliminary data.</text>
</comment>
<evidence type="ECO:0000313" key="2">
    <source>
        <dbReference type="EMBL" id="GLR18745.1"/>
    </source>
</evidence>
<dbReference type="EMBL" id="BSOH01000023">
    <property type="protein sequence ID" value="GLR18745.1"/>
    <property type="molecule type" value="Genomic_DNA"/>
</dbReference>
<proteinExistence type="predicted"/>
<dbReference type="Proteomes" id="UP001156666">
    <property type="component" value="Unassembled WGS sequence"/>
</dbReference>
<protein>
    <recommendedName>
        <fullName evidence="4">Outer membrane protein beta-barrel domain-containing protein</fullName>
    </recommendedName>
</protein>
<evidence type="ECO:0000313" key="3">
    <source>
        <dbReference type="Proteomes" id="UP001156666"/>
    </source>
</evidence>
<keyword evidence="3" id="KW-1185">Reference proteome</keyword>
<feature type="signal peptide" evidence="1">
    <location>
        <begin position="1"/>
        <end position="22"/>
    </location>
</feature>
<dbReference type="AlphaFoldDB" id="A0AA37SS28"/>
<keyword evidence="1" id="KW-0732">Signal</keyword>
<dbReference type="RefSeq" id="WP_235292692.1">
    <property type="nucleotide sequence ID" value="NZ_BSOH01000023.1"/>
</dbReference>
<dbReference type="Gene3D" id="2.40.160.20">
    <property type="match status" value="1"/>
</dbReference>
<feature type="chain" id="PRO_5041335103" description="Outer membrane protein beta-barrel domain-containing protein" evidence="1">
    <location>
        <begin position="23"/>
        <end position="189"/>
    </location>
</feature>
<name>A0AA37SS28_9BACT</name>
<reference evidence="2" key="1">
    <citation type="journal article" date="2014" name="Int. J. Syst. Evol. Microbiol.">
        <title>Complete genome sequence of Corynebacterium casei LMG S-19264T (=DSM 44701T), isolated from a smear-ripened cheese.</title>
        <authorList>
            <consortium name="US DOE Joint Genome Institute (JGI-PGF)"/>
            <person name="Walter F."/>
            <person name="Albersmeier A."/>
            <person name="Kalinowski J."/>
            <person name="Ruckert C."/>
        </authorList>
    </citation>
    <scope>NUCLEOTIDE SEQUENCE</scope>
    <source>
        <strain evidence="2">NBRC 108769</strain>
    </source>
</reference>
<evidence type="ECO:0000256" key="1">
    <source>
        <dbReference type="SAM" id="SignalP"/>
    </source>
</evidence>